<dbReference type="PANTHER" id="PTHR31157:SF1">
    <property type="entry name" value="SCP DOMAIN-CONTAINING PROTEIN"/>
    <property type="match status" value="1"/>
</dbReference>
<dbReference type="SUPFAM" id="SSF55797">
    <property type="entry name" value="PR-1-like"/>
    <property type="match status" value="1"/>
</dbReference>
<dbReference type="EMBL" id="PDOD01000001">
    <property type="protein sequence ID" value="PYZ93983.1"/>
    <property type="molecule type" value="Genomic_DNA"/>
</dbReference>
<sequence length="269" mass="30617">MIKKMIFFTLICFIAITAIACNNQQALDKNFNGVNDQTNNMTYLSSEFTDISSNNFPHTKPFQVQEAKFEFEIDPSQIHADELYNLDQLDLNNIQDLLRNNTQTEEPPQQPANEPDPQQQAPEPEQRATPQQEEQPQEQQQSAGIRQEEQRVIELTNNHRRQAGLSDLQADAELSGVARKKSTDMQQNNYFSHTSPTYGSPFDMIRDHGISYNAAGENIAQGQTTPEQVVQAWMDSPGHRENILNGNFTHIGVGYDPNGHHWTQMFISR</sequence>
<dbReference type="Proteomes" id="UP000248214">
    <property type="component" value="Unassembled WGS sequence"/>
</dbReference>
<evidence type="ECO:0000259" key="3">
    <source>
        <dbReference type="Pfam" id="PF00188"/>
    </source>
</evidence>
<dbReference type="AlphaFoldDB" id="A0A323TMR1"/>
<dbReference type="OrthoDB" id="9783944at2"/>
<comment type="caution">
    <text evidence="4">The sequence shown here is derived from an EMBL/GenBank/DDBJ whole genome shotgun (WGS) entry which is preliminary data.</text>
</comment>
<dbReference type="CDD" id="cd05379">
    <property type="entry name" value="CAP_bacterial"/>
    <property type="match status" value="1"/>
</dbReference>
<dbReference type="PANTHER" id="PTHR31157">
    <property type="entry name" value="SCP DOMAIN-CONTAINING PROTEIN"/>
    <property type="match status" value="1"/>
</dbReference>
<dbReference type="PROSITE" id="PS51257">
    <property type="entry name" value="PROKAR_LIPOPROTEIN"/>
    <property type="match status" value="1"/>
</dbReference>
<dbReference type="InterPro" id="IPR014258">
    <property type="entry name" value="CAP_domain_YkwD-like"/>
</dbReference>
<evidence type="ECO:0000313" key="4">
    <source>
        <dbReference type="EMBL" id="PYZ93983.1"/>
    </source>
</evidence>
<protein>
    <submittedName>
        <fullName evidence="4">SCP-like extracellular protein</fullName>
    </submittedName>
</protein>
<gene>
    <name evidence="4" type="ORF">CR194_00100</name>
</gene>
<evidence type="ECO:0000256" key="2">
    <source>
        <dbReference type="SAM" id="SignalP"/>
    </source>
</evidence>
<evidence type="ECO:0000313" key="5">
    <source>
        <dbReference type="Proteomes" id="UP000248214"/>
    </source>
</evidence>
<dbReference type="InterPro" id="IPR035940">
    <property type="entry name" value="CAP_sf"/>
</dbReference>
<organism evidence="4 5">
    <name type="scientific">Salipaludibacillus keqinensis</name>
    <dbReference type="NCBI Taxonomy" id="2045207"/>
    <lineage>
        <taxon>Bacteria</taxon>
        <taxon>Bacillati</taxon>
        <taxon>Bacillota</taxon>
        <taxon>Bacilli</taxon>
        <taxon>Bacillales</taxon>
        <taxon>Bacillaceae</taxon>
    </lineage>
</organism>
<dbReference type="NCBIfam" id="TIGR02909">
    <property type="entry name" value="spore_YkwD"/>
    <property type="match status" value="1"/>
</dbReference>
<feature type="signal peptide" evidence="2">
    <location>
        <begin position="1"/>
        <end position="20"/>
    </location>
</feature>
<name>A0A323TMR1_9BACI</name>
<evidence type="ECO:0000256" key="1">
    <source>
        <dbReference type="SAM" id="MobiDB-lite"/>
    </source>
</evidence>
<feature type="compositionally biased region" description="Low complexity" evidence="1">
    <location>
        <begin position="103"/>
        <end position="141"/>
    </location>
</feature>
<proteinExistence type="predicted"/>
<accession>A0A323TMR1</accession>
<feature type="chain" id="PRO_5038924671" evidence="2">
    <location>
        <begin position="21"/>
        <end position="269"/>
    </location>
</feature>
<dbReference type="Pfam" id="PF00188">
    <property type="entry name" value="CAP"/>
    <property type="match status" value="1"/>
</dbReference>
<feature type="domain" description="SCP" evidence="3">
    <location>
        <begin position="154"/>
        <end position="265"/>
    </location>
</feature>
<reference evidence="4 5" key="1">
    <citation type="submission" date="2017-10" db="EMBL/GenBank/DDBJ databases">
        <title>Bacillus sp. nov., a halophilic bacterium isolated from a Keqin Lake.</title>
        <authorList>
            <person name="Wang H."/>
        </authorList>
    </citation>
    <scope>NUCLEOTIDE SEQUENCE [LARGE SCALE GENOMIC DNA]</scope>
    <source>
        <strain evidence="4 5">KQ-12</strain>
    </source>
</reference>
<feature type="region of interest" description="Disordered" evidence="1">
    <location>
        <begin position="103"/>
        <end position="146"/>
    </location>
</feature>
<keyword evidence="5" id="KW-1185">Reference proteome</keyword>
<dbReference type="InterPro" id="IPR014044">
    <property type="entry name" value="CAP_dom"/>
</dbReference>
<dbReference type="RefSeq" id="WP_110607618.1">
    <property type="nucleotide sequence ID" value="NZ_PDOD01000001.1"/>
</dbReference>
<dbReference type="Gene3D" id="3.40.33.10">
    <property type="entry name" value="CAP"/>
    <property type="match status" value="1"/>
</dbReference>
<keyword evidence="2" id="KW-0732">Signal</keyword>